<evidence type="ECO:0000313" key="3">
    <source>
        <dbReference type="Proteomes" id="UP000813423"/>
    </source>
</evidence>
<protein>
    <recommendedName>
        <fullName evidence="4">Phosphoglycerate mutase family protein</fullName>
    </recommendedName>
</protein>
<feature type="chain" id="PRO_5041124963" description="Phosphoglycerate mutase family protein" evidence="1">
    <location>
        <begin position="22"/>
        <end position="186"/>
    </location>
</feature>
<evidence type="ECO:0000313" key="2">
    <source>
        <dbReference type="EMBL" id="KAH1907161.1"/>
    </source>
</evidence>
<comment type="caution">
    <text evidence="2">The sequence shown here is derived from an EMBL/GenBank/DDBJ whole genome shotgun (WGS) entry which is preliminary data.</text>
</comment>
<evidence type="ECO:0008006" key="4">
    <source>
        <dbReference type="Google" id="ProtNLM"/>
    </source>
</evidence>
<accession>A0A229WQM9</accession>
<name>A0A229WQM9_ASPFM</name>
<evidence type="ECO:0000256" key="1">
    <source>
        <dbReference type="SAM" id="SignalP"/>
    </source>
</evidence>
<keyword evidence="1" id="KW-0732">Signal</keyword>
<dbReference type="EMBL" id="JAIBSC010000030">
    <property type="protein sequence ID" value="KAH1907161.1"/>
    <property type="molecule type" value="Genomic_DNA"/>
</dbReference>
<feature type="signal peptide" evidence="1">
    <location>
        <begin position="1"/>
        <end position="21"/>
    </location>
</feature>
<dbReference type="Proteomes" id="UP000813423">
    <property type="component" value="Unassembled WGS sequence"/>
</dbReference>
<organism evidence="2 3">
    <name type="scientific">Aspergillus fumigatus</name>
    <name type="common">Neosartorya fumigata</name>
    <dbReference type="NCBI Taxonomy" id="746128"/>
    <lineage>
        <taxon>Eukaryota</taxon>
        <taxon>Fungi</taxon>
        <taxon>Dikarya</taxon>
        <taxon>Ascomycota</taxon>
        <taxon>Pezizomycotina</taxon>
        <taxon>Eurotiomycetes</taxon>
        <taxon>Eurotiomycetidae</taxon>
        <taxon>Eurotiales</taxon>
        <taxon>Aspergillaceae</taxon>
        <taxon>Aspergillus</taxon>
        <taxon>Aspergillus subgen. Fumigati</taxon>
    </lineage>
</organism>
<sequence length="186" mass="20900">MYRVCFLVLLLASLVISSTAADRPTLYIIRHGEKSSDPKDSGLNADGFRRAQCLRDVFGVNSTYDIGYIVAPRPNRYGLHRRSFETILPLAIDLGLAVDLSCKRNQVKCVANLVDKFQGPGNILISWRHGKMKEIVEELGSDHVPEYPEDRFDLIWTLPFPYDNITAVRSEGCPGLDTRSFLKVQG</sequence>
<proteinExistence type="predicted"/>
<gene>
    <name evidence="2" type="ORF">KXV57_004783</name>
</gene>
<dbReference type="AlphaFoldDB" id="A0A229WQM9"/>
<reference evidence="2" key="1">
    <citation type="submission" date="2021-08" db="EMBL/GenBank/DDBJ databases">
        <title>Global Aspergillus fumigatus from environmental and clinical sources.</title>
        <authorList>
            <person name="Barber A."/>
            <person name="Sae-Ong T."/>
        </authorList>
    </citation>
    <scope>NUCLEOTIDE SEQUENCE</scope>
    <source>
        <strain evidence="2">NRZ-2016-071</strain>
    </source>
</reference>
<dbReference type="OMA" id="APRPNRY"/>